<evidence type="ECO:0000313" key="2">
    <source>
        <dbReference type="EMBL" id="CAB1455427.1"/>
    </source>
</evidence>
<evidence type="ECO:0000256" key="1">
    <source>
        <dbReference type="SAM" id="MobiDB-lite"/>
    </source>
</evidence>
<dbReference type="EMBL" id="CADEAL010004255">
    <property type="protein sequence ID" value="CAB1455427.1"/>
    <property type="molecule type" value="Genomic_DNA"/>
</dbReference>
<feature type="compositionally biased region" description="Pro residues" evidence="1">
    <location>
        <begin position="1"/>
        <end position="10"/>
    </location>
</feature>
<reference evidence="2" key="1">
    <citation type="submission" date="2020-03" db="EMBL/GenBank/DDBJ databases">
        <authorList>
            <person name="Weist P."/>
        </authorList>
    </citation>
    <scope>NUCLEOTIDE SEQUENCE</scope>
</reference>
<name>A0A9N7VUB9_PLEPL</name>
<evidence type="ECO:0000313" key="3">
    <source>
        <dbReference type="Proteomes" id="UP001153269"/>
    </source>
</evidence>
<protein>
    <submittedName>
        <fullName evidence="2">Uncharacterized protein</fullName>
    </submittedName>
</protein>
<keyword evidence="3" id="KW-1185">Reference proteome</keyword>
<comment type="caution">
    <text evidence="2">The sequence shown here is derived from an EMBL/GenBank/DDBJ whole genome shotgun (WGS) entry which is preliminary data.</text>
</comment>
<proteinExistence type="predicted"/>
<dbReference type="AlphaFoldDB" id="A0A9N7VUB9"/>
<accession>A0A9N7VUB9</accession>
<sequence>MSLCLPPPKQTPETSTAATTGPARPSPQRHFWTEVGQPEEGRVDPAQDLGCMERGEGLGNTQVCTRGILHDTASCSPCIIFSDLLR</sequence>
<gene>
    <name evidence="2" type="ORF">PLEPLA_LOCUS43203</name>
</gene>
<feature type="region of interest" description="Disordered" evidence="1">
    <location>
        <begin position="1"/>
        <end position="46"/>
    </location>
</feature>
<dbReference type="Proteomes" id="UP001153269">
    <property type="component" value="Unassembled WGS sequence"/>
</dbReference>
<organism evidence="2 3">
    <name type="scientific">Pleuronectes platessa</name>
    <name type="common">European plaice</name>
    <dbReference type="NCBI Taxonomy" id="8262"/>
    <lineage>
        <taxon>Eukaryota</taxon>
        <taxon>Metazoa</taxon>
        <taxon>Chordata</taxon>
        <taxon>Craniata</taxon>
        <taxon>Vertebrata</taxon>
        <taxon>Euteleostomi</taxon>
        <taxon>Actinopterygii</taxon>
        <taxon>Neopterygii</taxon>
        <taxon>Teleostei</taxon>
        <taxon>Neoteleostei</taxon>
        <taxon>Acanthomorphata</taxon>
        <taxon>Carangaria</taxon>
        <taxon>Pleuronectiformes</taxon>
        <taxon>Pleuronectoidei</taxon>
        <taxon>Pleuronectidae</taxon>
        <taxon>Pleuronectes</taxon>
    </lineage>
</organism>